<sequence>MPAALITGSGKENGIGAGIARAFARNGAAVAIHYVSEESKPKAAKVAECLANEFGVKTTVVQGSVEDRETTKGIVTQALKGLGVDHIDILGTCPRTYVVTFASR</sequence>
<dbReference type="AlphaFoldDB" id="A0AAN9YS08"/>
<dbReference type="InterPro" id="IPR002347">
    <property type="entry name" value="SDR_fam"/>
</dbReference>
<evidence type="ECO:0000313" key="1">
    <source>
        <dbReference type="EMBL" id="KAK7751745.1"/>
    </source>
</evidence>
<comment type="caution">
    <text evidence="1">The sequence shown here is derived from an EMBL/GenBank/DDBJ whole genome shotgun (WGS) entry which is preliminary data.</text>
</comment>
<dbReference type="EMBL" id="JAKJXP020000045">
    <property type="protein sequence ID" value="KAK7751745.1"/>
    <property type="molecule type" value="Genomic_DNA"/>
</dbReference>
<name>A0AAN9YS08_9PEZI</name>
<dbReference type="InterPro" id="IPR036291">
    <property type="entry name" value="NAD(P)-bd_dom_sf"/>
</dbReference>
<evidence type="ECO:0000313" key="2">
    <source>
        <dbReference type="Proteomes" id="UP001320420"/>
    </source>
</evidence>
<proteinExistence type="predicted"/>
<reference evidence="1 2" key="1">
    <citation type="submission" date="2024-02" db="EMBL/GenBank/DDBJ databases">
        <title>De novo assembly and annotation of 12 fungi associated with fruit tree decline syndrome in Ontario, Canada.</title>
        <authorList>
            <person name="Sulman M."/>
            <person name="Ellouze W."/>
            <person name="Ilyukhin E."/>
        </authorList>
    </citation>
    <scope>NUCLEOTIDE SEQUENCE [LARGE SCALE GENOMIC DNA]</scope>
    <source>
        <strain evidence="1 2">M11/M66-122</strain>
    </source>
</reference>
<keyword evidence="2" id="KW-1185">Reference proteome</keyword>
<dbReference type="Pfam" id="PF13561">
    <property type="entry name" value="adh_short_C2"/>
    <property type="match status" value="1"/>
</dbReference>
<gene>
    <name evidence="1" type="ORF">SLS62_006230</name>
</gene>
<protein>
    <submittedName>
        <fullName evidence="1">Uncharacterized protein</fullName>
    </submittedName>
</protein>
<dbReference type="Proteomes" id="UP001320420">
    <property type="component" value="Unassembled WGS sequence"/>
</dbReference>
<dbReference type="Gene3D" id="3.40.50.720">
    <property type="entry name" value="NAD(P)-binding Rossmann-like Domain"/>
    <property type="match status" value="1"/>
</dbReference>
<dbReference type="SUPFAM" id="SSF51735">
    <property type="entry name" value="NAD(P)-binding Rossmann-fold domains"/>
    <property type="match status" value="1"/>
</dbReference>
<organism evidence="1 2">
    <name type="scientific">Diatrype stigma</name>
    <dbReference type="NCBI Taxonomy" id="117547"/>
    <lineage>
        <taxon>Eukaryota</taxon>
        <taxon>Fungi</taxon>
        <taxon>Dikarya</taxon>
        <taxon>Ascomycota</taxon>
        <taxon>Pezizomycotina</taxon>
        <taxon>Sordariomycetes</taxon>
        <taxon>Xylariomycetidae</taxon>
        <taxon>Xylariales</taxon>
        <taxon>Diatrypaceae</taxon>
        <taxon>Diatrype</taxon>
    </lineage>
</organism>
<accession>A0AAN9YS08</accession>